<proteinExistence type="predicted"/>
<keyword evidence="4" id="KW-1185">Reference proteome</keyword>
<dbReference type="InterPro" id="IPR029466">
    <property type="entry name" value="NAM-associated_C"/>
</dbReference>
<dbReference type="Gramene" id="OB05G18070.1">
    <property type="protein sequence ID" value="OB05G18070.1"/>
    <property type="gene ID" value="OB05G18070"/>
</dbReference>
<reference evidence="3" key="2">
    <citation type="submission" date="2013-04" db="UniProtKB">
        <authorList>
            <consortium name="EnsemblPlants"/>
        </authorList>
    </citation>
    <scope>IDENTIFICATION</scope>
</reference>
<feature type="region of interest" description="Disordered" evidence="1">
    <location>
        <begin position="31"/>
        <end position="87"/>
    </location>
</feature>
<organism evidence="3">
    <name type="scientific">Oryza brachyantha</name>
    <name type="common">malo sina</name>
    <dbReference type="NCBI Taxonomy" id="4533"/>
    <lineage>
        <taxon>Eukaryota</taxon>
        <taxon>Viridiplantae</taxon>
        <taxon>Streptophyta</taxon>
        <taxon>Embryophyta</taxon>
        <taxon>Tracheophyta</taxon>
        <taxon>Spermatophyta</taxon>
        <taxon>Magnoliopsida</taxon>
        <taxon>Liliopsida</taxon>
        <taxon>Poales</taxon>
        <taxon>Poaceae</taxon>
        <taxon>BOP clade</taxon>
        <taxon>Oryzoideae</taxon>
        <taxon>Oryzeae</taxon>
        <taxon>Oryzinae</taxon>
        <taxon>Oryza</taxon>
    </lineage>
</organism>
<protein>
    <recommendedName>
        <fullName evidence="2">No apical meristem-associated C-terminal domain-containing protein</fullName>
    </recommendedName>
</protein>
<dbReference type="AlphaFoldDB" id="J3M5D3"/>
<dbReference type="PANTHER" id="PTHR45224">
    <property type="entry name" value="OS01G0527900 PROTEIN-RELATED"/>
    <property type="match status" value="1"/>
</dbReference>
<sequence>MALYKAEDSNNKAFVFMHCWTILRSQPKWHERMNQLSSQNTSTNKKKKSPTNSSPEDDGAIMGDSTMRENNENGNINTDVPKRPIGS</sequence>
<dbReference type="Proteomes" id="UP000006038">
    <property type="component" value="Chromosome 5"/>
</dbReference>
<name>J3M5D3_ORYBR</name>
<feature type="domain" description="No apical meristem-associated C-terminal" evidence="2">
    <location>
        <begin position="12"/>
        <end position="86"/>
    </location>
</feature>
<evidence type="ECO:0000259" key="2">
    <source>
        <dbReference type="Pfam" id="PF14303"/>
    </source>
</evidence>
<reference evidence="3" key="1">
    <citation type="journal article" date="2013" name="Nat. Commun.">
        <title>Whole-genome sequencing of Oryza brachyantha reveals mechanisms underlying Oryza genome evolution.</title>
        <authorList>
            <person name="Chen J."/>
            <person name="Huang Q."/>
            <person name="Gao D."/>
            <person name="Wang J."/>
            <person name="Lang Y."/>
            <person name="Liu T."/>
            <person name="Li B."/>
            <person name="Bai Z."/>
            <person name="Luis Goicoechea J."/>
            <person name="Liang C."/>
            <person name="Chen C."/>
            <person name="Zhang W."/>
            <person name="Sun S."/>
            <person name="Liao Y."/>
            <person name="Zhang X."/>
            <person name="Yang L."/>
            <person name="Song C."/>
            <person name="Wang M."/>
            <person name="Shi J."/>
            <person name="Liu G."/>
            <person name="Liu J."/>
            <person name="Zhou H."/>
            <person name="Zhou W."/>
            <person name="Yu Q."/>
            <person name="An N."/>
            <person name="Chen Y."/>
            <person name="Cai Q."/>
            <person name="Wang B."/>
            <person name="Liu B."/>
            <person name="Min J."/>
            <person name="Huang Y."/>
            <person name="Wu H."/>
            <person name="Li Z."/>
            <person name="Zhang Y."/>
            <person name="Yin Y."/>
            <person name="Song W."/>
            <person name="Jiang J."/>
            <person name="Jackson S.A."/>
            <person name="Wing R.A."/>
            <person name="Wang J."/>
            <person name="Chen M."/>
        </authorList>
    </citation>
    <scope>NUCLEOTIDE SEQUENCE [LARGE SCALE GENOMIC DNA]</scope>
    <source>
        <strain evidence="3">cv. IRGC 101232</strain>
    </source>
</reference>
<dbReference type="HOGENOM" id="CLU_2486999_0_0_1"/>
<evidence type="ECO:0000313" key="3">
    <source>
        <dbReference type="EnsemblPlants" id="OB05G18070.1"/>
    </source>
</evidence>
<dbReference type="PANTHER" id="PTHR45224:SF16">
    <property type="entry name" value="OS01G0527900 PROTEIN"/>
    <property type="match status" value="1"/>
</dbReference>
<dbReference type="Pfam" id="PF14303">
    <property type="entry name" value="NAM-associated"/>
    <property type="match status" value="1"/>
</dbReference>
<dbReference type="EnsemblPlants" id="OB05G18070.1">
    <property type="protein sequence ID" value="OB05G18070.1"/>
    <property type="gene ID" value="OB05G18070"/>
</dbReference>
<evidence type="ECO:0000313" key="4">
    <source>
        <dbReference type="Proteomes" id="UP000006038"/>
    </source>
</evidence>
<evidence type="ECO:0000256" key="1">
    <source>
        <dbReference type="SAM" id="MobiDB-lite"/>
    </source>
</evidence>
<accession>J3M5D3</accession>